<sequence length="272" mass="29826">MRFAISTMLLAFSASQALAQDPDHRSLRTHTNKLPLEANKDSSMPHTLCYNYFKDKDGCVWSSAGSERCKPKTTSNPNVFGLPAGLAKKLFNAAQNLFATSKTPLFPPPGHVRPGGPPPDPRKRGIYKSVERRYDAQPGVGLFPLEGGNGVCGYYDSNKEVGVCLWTGTSSTDRDNTTMGKPGWLNKADTRNCKKHVYLKRPGMNQTLYVPVLDGCDFGADHPKDGCVAIGFTKATFDSLNPTADEIKNQRIEIMTWDFDNEHGAKPDDGPV</sequence>
<dbReference type="Proteomes" id="UP000765509">
    <property type="component" value="Unassembled WGS sequence"/>
</dbReference>
<keyword evidence="2" id="KW-0732">Signal</keyword>
<evidence type="ECO:0000313" key="3">
    <source>
        <dbReference type="EMBL" id="MBW0489811.1"/>
    </source>
</evidence>
<keyword evidence="4" id="KW-1185">Reference proteome</keyword>
<evidence type="ECO:0000256" key="1">
    <source>
        <dbReference type="SAM" id="MobiDB-lite"/>
    </source>
</evidence>
<proteinExistence type="predicted"/>
<evidence type="ECO:0008006" key="5">
    <source>
        <dbReference type="Google" id="ProtNLM"/>
    </source>
</evidence>
<evidence type="ECO:0000256" key="2">
    <source>
        <dbReference type="SAM" id="SignalP"/>
    </source>
</evidence>
<gene>
    <name evidence="3" type="ORF">O181_029526</name>
</gene>
<accession>A0A9Q3CR72</accession>
<feature type="compositionally biased region" description="Pro residues" evidence="1">
    <location>
        <begin position="105"/>
        <end position="119"/>
    </location>
</feature>
<reference evidence="3" key="1">
    <citation type="submission" date="2021-03" db="EMBL/GenBank/DDBJ databases">
        <title>Draft genome sequence of rust myrtle Austropuccinia psidii MF-1, a brazilian biotype.</title>
        <authorList>
            <person name="Quecine M.C."/>
            <person name="Pachon D.M.R."/>
            <person name="Bonatelli M.L."/>
            <person name="Correr F.H."/>
            <person name="Franceschini L.M."/>
            <person name="Leite T.F."/>
            <person name="Margarido G.R.A."/>
            <person name="Almeida C.A."/>
            <person name="Ferrarezi J.A."/>
            <person name="Labate C.A."/>
        </authorList>
    </citation>
    <scope>NUCLEOTIDE SEQUENCE</scope>
    <source>
        <strain evidence="3">MF-1</strain>
    </source>
</reference>
<name>A0A9Q3CR72_9BASI</name>
<organism evidence="3 4">
    <name type="scientific">Austropuccinia psidii MF-1</name>
    <dbReference type="NCBI Taxonomy" id="1389203"/>
    <lineage>
        <taxon>Eukaryota</taxon>
        <taxon>Fungi</taxon>
        <taxon>Dikarya</taxon>
        <taxon>Basidiomycota</taxon>
        <taxon>Pucciniomycotina</taxon>
        <taxon>Pucciniomycetes</taxon>
        <taxon>Pucciniales</taxon>
        <taxon>Sphaerophragmiaceae</taxon>
        <taxon>Austropuccinia</taxon>
    </lineage>
</organism>
<feature type="signal peptide" evidence="2">
    <location>
        <begin position="1"/>
        <end position="19"/>
    </location>
</feature>
<comment type="caution">
    <text evidence="3">The sequence shown here is derived from an EMBL/GenBank/DDBJ whole genome shotgun (WGS) entry which is preliminary data.</text>
</comment>
<dbReference type="AlphaFoldDB" id="A0A9Q3CR72"/>
<feature type="region of interest" description="Disordered" evidence="1">
    <location>
        <begin position="102"/>
        <end position="123"/>
    </location>
</feature>
<evidence type="ECO:0000313" key="4">
    <source>
        <dbReference type="Proteomes" id="UP000765509"/>
    </source>
</evidence>
<feature type="chain" id="PRO_5040374219" description="Secreted protein" evidence="2">
    <location>
        <begin position="20"/>
        <end position="272"/>
    </location>
</feature>
<dbReference type="EMBL" id="AVOT02010270">
    <property type="protein sequence ID" value="MBW0489811.1"/>
    <property type="molecule type" value="Genomic_DNA"/>
</dbReference>
<protein>
    <recommendedName>
        <fullName evidence="5">Secreted protein</fullName>
    </recommendedName>
</protein>